<dbReference type="Proteomes" id="UP001055439">
    <property type="component" value="Chromosome 3"/>
</dbReference>
<dbReference type="PANTHER" id="PTHR37256">
    <property type="entry name" value="E1A-BINDING PROTEIN P400-LIKE"/>
    <property type="match status" value="1"/>
</dbReference>
<feature type="compositionally biased region" description="Basic and acidic residues" evidence="1">
    <location>
        <begin position="41"/>
        <end position="54"/>
    </location>
</feature>
<dbReference type="PANTHER" id="PTHR37256:SF1">
    <property type="entry name" value="MYB-LIKE PROTEIN A"/>
    <property type="match status" value="1"/>
</dbReference>
<evidence type="ECO:0000313" key="2">
    <source>
        <dbReference type="EMBL" id="URD94100.1"/>
    </source>
</evidence>
<feature type="region of interest" description="Disordered" evidence="1">
    <location>
        <begin position="125"/>
        <end position="151"/>
    </location>
</feature>
<dbReference type="EMBL" id="CP097505">
    <property type="protein sequence ID" value="URD94100.1"/>
    <property type="molecule type" value="Genomic_DNA"/>
</dbReference>
<dbReference type="AlphaFoldDB" id="A0A9E7FEP9"/>
<evidence type="ECO:0000256" key="1">
    <source>
        <dbReference type="SAM" id="MobiDB-lite"/>
    </source>
</evidence>
<name>A0A9E7FEP9_9LILI</name>
<evidence type="ECO:0000313" key="3">
    <source>
        <dbReference type="Proteomes" id="UP001055439"/>
    </source>
</evidence>
<feature type="region of interest" description="Disordered" evidence="1">
    <location>
        <begin position="1"/>
        <end position="100"/>
    </location>
</feature>
<organism evidence="2 3">
    <name type="scientific">Musa troglodytarum</name>
    <name type="common">fe'i banana</name>
    <dbReference type="NCBI Taxonomy" id="320322"/>
    <lineage>
        <taxon>Eukaryota</taxon>
        <taxon>Viridiplantae</taxon>
        <taxon>Streptophyta</taxon>
        <taxon>Embryophyta</taxon>
        <taxon>Tracheophyta</taxon>
        <taxon>Spermatophyta</taxon>
        <taxon>Magnoliopsida</taxon>
        <taxon>Liliopsida</taxon>
        <taxon>Zingiberales</taxon>
        <taxon>Musaceae</taxon>
        <taxon>Musa</taxon>
    </lineage>
</organism>
<feature type="compositionally biased region" description="Basic residues" evidence="1">
    <location>
        <begin position="1"/>
        <end position="11"/>
    </location>
</feature>
<protein>
    <submittedName>
        <fullName evidence="2">Hydroxyproline-rich glycoprotein family protein</fullName>
    </submittedName>
</protein>
<feature type="compositionally biased region" description="Basic residues" evidence="1">
    <location>
        <begin position="86"/>
        <end position="98"/>
    </location>
</feature>
<feature type="compositionally biased region" description="Low complexity" evidence="1">
    <location>
        <begin position="133"/>
        <end position="142"/>
    </location>
</feature>
<proteinExistence type="predicted"/>
<sequence length="391" mass="44870">MRRSSSSKHSNRSMEVEPKLQEPQLSGAYIRSLVKQLSSSRTKDPMKSKSRDGASEGEFSQDIAKDGERLGDTQQQQSPPSSMKALLRKKQVRRRLRTSRPYQERLLNMAEARREIVTALKLHRATMKQANEQKQQQQQQQQNPSPSPTLELSPAVLEELQQELNEYRRSSRIYTPNYTFPNYAHNTKLSTFTYPSFSWIYPPITRLSVSDDLNIPLPNQPLGLNLNLQSFNNNEASFCNNLDRKPSIQPSSCSNSPDSIMSSIKIPCISKISCQASGVPLDPAPVSLHPMMDDDEIAEIRLIGEQHDMEWNDKMNLMTSAWWSKYLKNMEDGLCEKEDPDEAGFQMFDEVFNMPYWLSNEGDAKESCLFQPHTNSDYNEEDYMHDAAFPW</sequence>
<gene>
    <name evidence="2" type="ORF">MUK42_00343</name>
</gene>
<accession>A0A9E7FEP9</accession>
<reference evidence="2" key="1">
    <citation type="submission" date="2022-05" db="EMBL/GenBank/DDBJ databases">
        <title>The Musa troglodytarum L. genome provides insights into the mechanism of non-climacteric behaviour and enrichment of carotenoids.</title>
        <authorList>
            <person name="Wang J."/>
        </authorList>
    </citation>
    <scope>NUCLEOTIDE SEQUENCE</scope>
    <source>
        <tissue evidence="2">Leaf</tissue>
    </source>
</reference>
<feature type="compositionally biased region" description="Polar residues" evidence="1">
    <location>
        <begin position="72"/>
        <end position="81"/>
    </location>
</feature>
<keyword evidence="3" id="KW-1185">Reference proteome</keyword>
<dbReference type="OrthoDB" id="692030at2759"/>